<evidence type="ECO:0000256" key="1">
    <source>
        <dbReference type="ARBA" id="ARBA00004187"/>
    </source>
</evidence>
<keyword evidence="7" id="KW-0677">Repeat</keyword>
<dbReference type="Pfam" id="PF02816">
    <property type="entry name" value="Alpha_kinase"/>
    <property type="match status" value="1"/>
</dbReference>
<evidence type="ECO:0000256" key="6">
    <source>
        <dbReference type="ARBA" id="ARBA00022679"/>
    </source>
</evidence>
<comment type="function">
    <text evidence="14">Protein kinase that recognizes phosphorylation sites in which the surrounding peptides have an alpha-helical conformation. Regulates cardiac development and cardiomyocyte differentiation by negatively regulating Wnt/beta-catenin signaling.</text>
</comment>
<dbReference type="EMBL" id="JANPWB010000002">
    <property type="protein sequence ID" value="KAJ1210605.1"/>
    <property type="molecule type" value="Genomic_DNA"/>
</dbReference>
<dbReference type="SMART" id="SM00811">
    <property type="entry name" value="Alpha_kinase"/>
    <property type="match status" value="1"/>
</dbReference>
<evidence type="ECO:0000256" key="16">
    <source>
        <dbReference type="ARBA" id="ARBA00080408"/>
    </source>
</evidence>
<evidence type="ECO:0000256" key="15">
    <source>
        <dbReference type="ARBA" id="ARBA00073273"/>
    </source>
</evidence>
<proteinExistence type="inferred from homology"/>
<dbReference type="GO" id="GO:0004674">
    <property type="term" value="F:protein serine/threonine kinase activity"/>
    <property type="evidence" value="ECO:0007669"/>
    <property type="project" value="UniProtKB-KW"/>
</dbReference>
<dbReference type="Proteomes" id="UP001066276">
    <property type="component" value="Chromosome 1_2"/>
</dbReference>
<dbReference type="PROSITE" id="PS51158">
    <property type="entry name" value="ALPHA_KINASE"/>
    <property type="match status" value="1"/>
</dbReference>
<accession>A0AAV7W9A2</accession>
<comment type="catalytic activity">
    <reaction evidence="12">
        <text>L-threonyl-[protein] + ATP = O-phospho-L-threonyl-[protein] + ADP + H(+)</text>
        <dbReference type="Rhea" id="RHEA:46608"/>
        <dbReference type="Rhea" id="RHEA-COMP:11060"/>
        <dbReference type="Rhea" id="RHEA-COMP:11605"/>
        <dbReference type="ChEBI" id="CHEBI:15378"/>
        <dbReference type="ChEBI" id="CHEBI:30013"/>
        <dbReference type="ChEBI" id="CHEBI:30616"/>
        <dbReference type="ChEBI" id="CHEBI:61977"/>
        <dbReference type="ChEBI" id="CHEBI:456216"/>
        <dbReference type="EC" id="2.7.11.1"/>
    </reaction>
</comment>
<dbReference type="Gene3D" id="3.20.200.10">
    <property type="entry name" value="MHCK/EF2 kinase"/>
    <property type="match status" value="1"/>
</dbReference>
<keyword evidence="8" id="KW-0418">Kinase</keyword>
<dbReference type="SUPFAM" id="SSF48726">
    <property type="entry name" value="Immunoglobulin"/>
    <property type="match status" value="1"/>
</dbReference>
<dbReference type="Pfam" id="PF07679">
    <property type="entry name" value="I-set"/>
    <property type="match status" value="1"/>
</dbReference>
<dbReference type="SMART" id="SM00408">
    <property type="entry name" value="IGc2"/>
    <property type="match status" value="1"/>
</dbReference>
<feature type="compositionally biased region" description="Polar residues" evidence="17">
    <location>
        <begin position="290"/>
        <end position="307"/>
    </location>
</feature>
<dbReference type="FunFam" id="3.20.200.10:FF:000005">
    <property type="entry name" value="Alpha-protein kinase 2"/>
    <property type="match status" value="1"/>
</dbReference>
<dbReference type="InterPro" id="IPR013783">
    <property type="entry name" value="Ig-like_fold"/>
</dbReference>
<dbReference type="InterPro" id="IPR004166">
    <property type="entry name" value="a-kinase_dom"/>
</dbReference>
<dbReference type="InterPro" id="IPR036179">
    <property type="entry name" value="Ig-like_dom_sf"/>
</dbReference>
<dbReference type="InterPro" id="IPR011009">
    <property type="entry name" value="Kinase-like_dom_sf"/>
</dbReference>
<feature type="compositionally biased region" description="Basic and acidic residues" evidence="17">
    <location>
        <begin position="154"/>
        <end position="163"/>
    </location>
</feature>
<protein>
    <recommendedName>
        <fullName evidence="15">Alpha-protein kinase 2</fullName>
        <ecNumber evidence="3">2.7.11.1</ecNumber>
    </recommendedName>
    <alternativeName>
        <fullName evidence="16">Heart alpha-protein kinase</fullName>
    </alternativeName>
</protein>
<dbReference type="PANTHER" id="PTHR47091:SF2">
    <property type="entry name" value="ALPHA-PROTEIN KINASE 2"/>
    <property type="match status" value="1"/>
</dbReference>
<reference evidence="20" key="1">
    <citation type="journal article" date="2022" name="bioRxiv">
        <title>Sequencing and chromosome-scale assembly of the giantPleurodeles waltlgenome.</title>
        <authorList>
            <person name="Brown T."/>
            <person name="Elewa A."/>
            <person name="Iarovenko S."/>
            <person name="Subramanian E."/>
            <person name="Araus A.J."/>
            <person name="Petzold A."/>
            <person name="Susuki M."/>
            <person name="Suzuki K.-i.T."/>
            <person name="Hayashi T."/>
            <person name="Toyoda A."/>
            <person name="Oliveira C."/>
            <person name="Osipova E."/>
            <person name="Leigh N.D."/>
            <person name="Simon A."/>
            <person name="Yun M.H."/>
        </authorList>
    </citation>
    <scope>NUCLEOTIDE SEQUENCE</scope>
    <source>
        <strain evidence="20">20211129_DDA</strain>
        <tissue evidence="20">Liver</tissue>
    </source>
</reference>
<dbReference type="InterPro" id="IPR007110">
    <property type="entry name" value="Ig-like_dom"/>
</dbReference>
<evidence type="ECO:0000256" key="11">
    <source>
        <dbReference type="ARBA" id="ARBA00023319"/>
    </source>
</evidence>
<keyword evidence="4" id="KW-1003">Cell membrane</keyword>
<comment type="catalytic activity">
    <reaction evidence="13">
        <text>L-seryl-[protein] + ATP = O-phospho-L-seryl-[protein] + ADP + H(+)</text>
        <dbReference type="Rhea" id="RHEA:17989"/>
        <dbReference type="Rhea" id="RHEA-COMP:9863"/>
        <dbReference type="Rhea" id="RHEA-COMP:11604"/>
        <dbReference type="ChEBI" id="CHEBI:15378"/>
        <dbReference type="ChEBI" id="CHEBI:29999"/>
        <dbReference type="ChEBI" id="CHEBI:30616"/>
        <dbReference type="ChEBI" id="CHEBI:83421"/>
        <dbReference type="ChEBI" id="CHEBI:456216"/>
        <dbReference type="EC" id="2.7.11.1"/>
    </reaction>
</comment>
<organism evidence="20 21">
    <name type="scientific">Pleurodeles waltl</name>
    <name type="common">Iberian ribbed newt</name>
    <dbReference type="NCBI Taxonomy" id="8319"/>
    <lineage>
        <taxon>Eukaryota</taxon>
        <taxon>Metazoa</taxon>
        <taxon>Chordata</taxon>
        <taxon>Craniata</taxon>
        <taxon>Vertebrata</taxon>
        <taxon>Euteleostomi</taxon>
        <taxon>Amphibia</taxon>
        <taxon>Batrachia</taxon>
        <taxon>Caudata</taxon>
        <taxon>Salamandroidea</taxon>
        <taxon>Salamandridae</taxon>
        <taxon>Pleurodelinae</taxon>
        <taxon>Pleurodeles</taxon>
    </lineage>
</organism>
<evidence type="ECO:0000313" key="21">
    <source>
        <dbReference type="Proteomes" id="UP001066276"/>
    </source>
</evidence>
<keyword evidence="9" id="KW-0472">Membrane</keyword>
<evidence type="ECO:0000256" key="3">
    <source>
        <dbReference type="ARBA" id="ARBA00012513"/>
    </source>
</evidence>
<keyword evidence="10" id="KW-1015">Disulfide bond</keyword>
<feature type="compositionally biased region" description="Low complexity" evidence="17">
    <location>
        <begin position="1909"/>
        <end position="1924"/>
    </location>
</feature>
<evidence type="ECO:0000256" key="10">
    <source>
        <dbReference type="ARBA" id="ARBA00023157"/>
    </source>
</evidence>
<comment type="similarity">
    <text evidence="2">Belongs to the protein kinase superfamily. Alpha-type protein kinase family. ALPK subfamily.</text>
</comment>
<dbReference type="PANTHER" id="PTHR47091">
    <property type="entry name" value="ALPHA-PROTEIN KINASE 2-RELATED"/>
    <property type="match status" value="1"/>
</dbReference>
<feature type="compositionally biased region" description="Polar residues" evidence="17">
    <location>
        <begin position="164"/>
        <end position="174"/>
    </location>
</feature>
<feature type="domain" description="Ig-like" evidence="18">
    <location>
        <begin position="28"/>
        <end position="119"/>
    </location>
</feature>
<evidence type="ECO:0000256" key="14">
    <source>
        <dbReference type="ARBA" id="ARBA00059647"/>
    </source>
</evidence>
<dbReference type="InterPro" id="IPR003599">
    <property type="entry name" value="Ig_sub"/>
</dbReference>
<evidence type="ECO:0000313" key="20">
    <source>
        <dbReference type="EMBL" id="KAJ1210605.1"/>
    </source>
</evidence>
<comment type="caution">
    <text evidence="20">The sequence shown here is derived from an EMBL/GenBank/DDBJ whole genome shotgun (WGS) entry which is preliminary data.</text>
</comment>
<evidence type="ECO:0000256" key="2">
    <source>
        <dbReference type="ARBA" id="ARBA00008651"/>
    </source>
</evidence>
<dbReference type="EC" id="2.7.11.1" evidence="3"/>
<feature type="region of interest" description="Disordered" evidence="17">
    <location>
        <begin position="154"/>
        <end position="176"/>
    </location>
</feature>
<feature type="region of interest" description="Disordered" evidence="17">
    <location>
        <begin position="1584"/>
        <end position="1614"/>
    </location>
</feature>
<evidence type="ECO:0000256" key="7">
    <source>
        <dbReference type="ARBA" id="ARBA00022737"/>
    </source>
</evidence>
<keyword evidence="11" id="KW-0393">Immunoglobulin domain</keyword>
<comment type="subcellular location">
    <subcellularLocation>
        <location evidence="1">Basolateral cell membrane</location>
    </subcellularLocation>
</comment>
<evidence type="ECO:0000256" key="17">
    <source>
        <dbReference type="SAM" id="MobiDB-lite"/>
    </source>
</evidence>
<evidence type="ECO:0000259" key="18">
    <source>
        <dbReference type="PROSITE" id="PS50835"/>
    </source>
</evidence>
<dbReference type="Gene3D" id="2.60.40.10">
    <property type="entry name" value="Immunoglobulins"/>
    <property type="match status" value="1"/>
</dbReference>
<evidence type="ECO:0000256" key="12">
    <source>
        <dbReference type="ARBA" id="ARBA00047899"/>
    </source>
</evidence>
<dbReference type="GO" id="GO:0016323">
    <property type="term" value="C:basolateral plasma membrane"/>
    <property type="evidence" value="ECO:0007669"/>
    <property type="project" value="UniProtKB-SubCell"/>
</dbReference>
<evidence type="ECO:0000256" key="4">
    <source>
        <dbReference type="ARBA" id="ARBA00022475"/>
    </source>
</evidence>
<dbReference type="PROSITE" id="PS50835">
    <property type="entry name" value="IG_LIKE"/>
    <property type="match status" value="1"/>
</dbReference>
<name>A0AAV7W9A2_PLEWA</name>
<dbReference type="SMART" id="SM00409">
    <property type="entry name" value="IG"/>
    <property type="match status" value="1"/>
</dbReference>
<feature type="region of interest" description="Disordered" evidence="17">
    <location>
        <begin position="288"/>
        <end position="307"/>
    </location>
</feature>
<dbReference type="FunFam" id="2.60.40.10:FF:000069">
    <property type="entry name" value="Alpha-protein kinase 3"/>
    <property type="match status" value="1"/>
</dbReference>
<keyword evidence="6" id="KW-0808">Transferase</keyword>
<evidence type="ECO:0000256" key="5">
    <source>
        <dbReference type="ARBA" id="ARBA00022527"/>
    </source>
</evidence>
<evidence type="ECO:0000256" key="13">
    <source>
        <dbReference type="ARBA" id="ARBA00048679"/>
    </source>
</evidence>
<dbReference type="InterPro" id="IPR003598">
    <property type="entry name" value="Ig_sub2"/>
</dbReference>
<evidence type="ECO:0000259" key="19">
    <source>
        <dbReference type="PROSITE" id="PS51158"/>
    </source>
</evidence>
<feature type="domain" description="Alpha-type protein kinase" evidence="19">
    <location>
        <begin position="1658"/>
        <end position="1890"/>
    </location>
</feature>
<evidence type="ECO:0000256" key="9">
    <source>
        <dbReference type="ARBA" id="ARBA00023136"/>
    </source>
</evidence>
<gene>
    <name evidence="20" type="ORF">NDU88_005967</name>
</gene>
<keyword evidence="21" id="KW-1185">Reference proteome</keyword>
<dbReference type="InterPro" id="IPR013098">
    <property type="entry name" value="Ig_I-set"/>
</dbReference>
<dbReference type="GO" id="GO:0005524">
    <property type="term" value="F:ATP binding"/>
    <property type="evidence" value="ECO:0007669"/>
    <property type="project" value="InterPro"/>
</dbReference>
<evidence type="ECO:0000256" key="8">
    <source>
        <dbReference type="ARBA" id="ARBA00022777"/>
    </source>
</evidence>
<feature type="compositionally biased region" description="Polar residues" evidence="17">
    <location>
        <begin position="1588"/>
        <end position="1603"/>
    </location>
</feature>
<feature type="region of interest" description="Disordered" evidence="17">
    <location>
        <begin position="1893"/>
        <end position="1924"/>
    </location>
</feature>
<keyword evidence="5" id="KW-0723">Serine/threonine-protein kinase</keyword>
<dbReference type="SUPFAM" id="SSF56112">
    <property type="entry name" value="Protein kinase-like (PK-like)"/>
    <property type="match status" value="1"/>
</dbReference>
<sequence length="1924" mass="214651">MLAAEHRINTPWCYDRMTDSTEPLRIAPRFILNLHSQSVRKNEDVSLSCRISGNPKPEVLWYKNGQQLSRVKQNSWYEMKEDNEVHTLNFFRCTEDDAAVYQISARNCLGMISSSAVIEVGSFTKSVIYQRLFQYPAQTTDMRSRNEANVQCIDKPESEHQRSAPEQQSKTGSSKKVIVSVGTYHSPCTETSNTQNRNGYFMENKPESVLGIGDRIIYHSPVTELPHNSDIRYGPGNYRDLDVCHKREIHSTSSIPVWSDMDPCHNTYSRLPGRKDEDLTIYEEGDLTKPVTSSAPSTPRNHTQCAEKQQRPSRYFCTSVEHYPGRNVITADEMRLQDDLCELECSDLREGGCNGSWRGALQEGDALAKVTCHNRDDVDLSCPDGCVPSLGLNGASDYTEAADITIGFCDSHSNRGELETSAVQLTGRVSALQTEMVLSAGHLQNALSPVNNRSCQLPRAATAIQNDSAAIGEEGKGVRTAGKGFYLYIPHGSVEELVEAAALHETEHPTSEEISAVMTEKPTVEELANGSAKGKRAGCSRKEDRKICKVNSAGHVSSVATSGGRREHKLLHRGIRNEVKSGIGENIKSRHSHAEDHRSSAGQLETEVYQTNPVTHIEDMDMSCTCDQSDSLSNKDIISCSSNAMQASYVNDEGDMTNGTCGSIMDDTAASVVTSMEFNNMPRPTTEICKDFYTDSETSGFLQGGFAISPSYHEVEQDINEDKCNGGHSMCDNPERTLIALDFDYPIVSSLDQDSQSQPKLNDSTRDTIKNAIYIKDANRTTQETNSAVNVHVHEKEAKGQLSPFPMNDAGYDLTEVYKQEIHPSNMNYDHISVQTYDGVKNHDLPHNSFESCNEDHHIEPPPSSLDHQIESPTNSPKCILHVRQEHTSGSSEDGLGKFTEIQSGMDTCSVQSDQTKCDHNPLPQFVVVDNSSCNSMSDSGGQLFNDIKSLLEAFSQQLEESMQRQKHQSNPFNQNKAGALTGHEWPSKIHNDGSINPPRQNPTPFRDSQNLVEILEHGNGEEKLKIGETEQNNMELSIKVFMEELLLNENVLDSLSDHENNTKSMQIEPEVEPKISVDLVDGSKVQHTPNLMFVQSHCGFVEDKNDFHDPNSIWLEEPKMSTTSRMCQMFREQVIIAEGNASNAAKGDIDGKGEVMIRNDIDMPKTYTHNYFTHVLSQSTAQPDDQSENCYRNVLEPDELTITSNQQPEHSQSSVDVACADPSVDVKSDILEITFHREEDLKSESCFHKGSDKETSLSSINDISESKYDMWKLSSLHSHTTGSVELPLPRLTYLKKENTHMADSVDMTLPICTSFKEKHANTLDSVELSLPVLTSFKEKNAHAMDSVVLPFPSTTSFKEEKAMPIKIKIASCEIPTTHSSEEEFTMQDGKIIEQEVFLKGINSSLTNDMSMSLCCSEVHQTVQKVQSPEYKICDITQDAWLTSQEKIEYHQKPSEGKRLKELLENVQPNGMECGQASGSSNVLVGHREQNSCEEISLKNKSEPKEQISEGTHCFHKVILEAKKVIVPQEQIMKFISAEATSKDSQEAPHIMKNKQAKKLLGRPKTKQLSCHFAEIPGEEDSELVAQAQRSTENDSAASSLTLQAGRKEQNRDNCSLRSKYAKEDPDFTVTAEVLEQFSSHPNVEGGEEIEFNQLFFREDFISDKYFGDNLHGRISTEDLHFGEGVHRKAFRSKVIYGLVPIFSPGHVCVLKVHNAVAHGTKTTDELVQRNYKLATQECYVQNTAREYAKMYAAEAEHLKDFGKVPEIIPIFLIHRLTNHIPYATVEEELVGDFVKYSIRDGKEINFMRRDSEAGQKCCTFQHWVYQKTNGNLLVTDMQGVGMKLTDVGIATLAKGYKGFKGNCSISFIEQFKALHLCNKYCEMMGLQSLQKQNKPAAVKTKAPSNSSATSRKTGAGAKTKGKR</sequence>